<dbReference type="PIRSF" id="PIRSF006268">
    <property type="entry name" value="ApbE"/>
    <property type="match status" value="1"/>
</dbReference>
<evidence type="ECO:0000313" key="12">
    <source>
        <dbReference type="EMBL" id="GHE77284.1"/>
    </source>
</evidence>
<dbReference type="RefSeq" id="WP_189376433.1">
    <property type="nucleotide sequence ID" value="NZ_BNAH01000001.1"/>
</dbReference>
<keyword evidence="13" id="KW-1185">Reference proteome</keyword>
<keyword evidence="5" id="KW-0285">Flavoprotein</keyword>
<keyword evidence="8" id="KW-0274">FAD</keyword>
<evidence type="ECO:0000256" key="3">
    <source>
        <dbReference type="ARBA" id="ARBA00011955"/>
    </source>
</evidence>
<evidence type="ECO:0000256" key="4">
    <source>
        <dbReference type="ARBA" id="ARBA00016337"/>
    </source>
</evidence>
<reference evidence="13" key="1">
    <citation type="journal article" date="2019" name="Int. J. Syst. Evol. Microbiol.">
        <title>The Global Catalogue of Microorganisms (GCM) 10K type strain sequencing project: providing services to taxonomists for standard genome sequencing and annotation.</title>
        <authorList>
            <consortium name="The Broad Institute Genomics Platform"/>
            <consortium name="The Broad Institute Genome Sequencing Center for Infectious Disease"/>
            <person name="Wu L."/>
            <person name="Ma J."/>
        </authorList>
    </citation>
    <scope>NUCLEOTIDE SEQUENCE [LARGE SCALE GENOMIC DNA]</scope>
    <source>
        <strain evidence="13">CGMCC 1.15922</strain>
    </source>
</reference>
<accession>A0ABQ3ID38</accession>
<organism evidence="12 13">
    <name type="scientific">Thalassotalea profundi</name>
    <dbReference type="NCBI Taxonomy" id="2036687"/>
    <lineage>
        <taxon>Bacteria</taxon>
        <taxon>Pseudomonadati</taxon>
        <taxon>Pseudomonadota</taxon>
        <taxon>Gammaproteobacteria</taxon>
        <taxon>Alteromonadales</taxon>
        <taxon>Colwelliaceae</taxon>
        <taxon>Thalassotalea</taxon>
    </lineage>
</organism>
<dbReference type="GO" id="GO:0016740">
    <property type="term" value="F:transferase activity"/>
    <property type="evidence" value="ECO:0007669"/>
    <property type="project" value="UniProtKB-KW"/>
</dbReference>
<evidence type="ECO:0000256" key="9">
    <source>
        <dbReference type="ARBA" id="ARBA00022842"/>
    </source>
</evidence>
<sequence length="276" mass="30469">MASPCEVLIDCNDKLLANNIASAIAKEAWRIEDKYSRYNIQSVCGQLNEKAGQSCAIDNETFLLLQFADQCFQISNGLFDITSGILRKIWHFDCSDNIPTQKEVSHLLPFIGWSKTSLTDATFTMLPNMEIDLGGIGKEYAVDKAILIAKKMSTYPTLINFGGDIAVTGPRNENQAWLIGVEHPSLKEKNNVMVKIKTGAIATSGDANRYLLKNGKRYGHVLNVKTGWSVEEPPNAITVAAPQCIQAGFLATLALLHGKDAELFLSDQDIKYWAIR</sequence>
<comment type="caution">
    <text evidence="12">The sequence shown here is derived from an EMBL/GenBank/DDBJ whole genome shotgun (WGS) entry which is preliminary data.</text>
</comment>
<evidence type="ECO:0000256" key="6">
    <source>
        <dbReference type="ARBA" id="ARBA00022679"/>
    </source>
</evidence>
<gene>
    <name evidence="12" type="ORF">GCM10011501_00950</name>
</gene>
<keyword evidence="6 12" id="KW-0808">Transferase</keyword>
<name>A0ABQ3ID38_9GAMM</name>
<dbReference type="EC" id="2.7.1.180" evidence="3"/>
<evidence type="ECO:0000256" key="10">
    <source>
        <dbReference type="ARBA" id="ARBA00031306"/>
    </source>
</evidence>
<dbReference type="Pfam" id="PF02424">
    <property type="entry name" value="ApbE"/>
    <property type="match status" value="1"/>
</dbReference>
<evidence type="ECO:0000256" key="8">
    <source>
        <dbReference type="ARBA" id="ARBA00022827"/>
    </source>
</evidence>
<keyword evidence="7" id="KW-0479">Metal-binding</keyword>
<keyword evidence="9" id="KW-0460">Magnesium</keyword>
<comment type="similarity">
    <text evidence="2">Belongs to the ApbE family.</text>
</comment>
<dbReference type="InterPro" id="IPR024932">
    <property type="entry name" value="ApbE"/>
</dbReference>
<dbReference type="PANTHER" id="PTHR30040:SF2">
    <property type="entry name" value="FAD:PROTEIN FMN TRANSFERASE"/>
    <property type="match status" value="1"/>
</dbReference>
<dbReference type="Proteomes" id="UP000626370">
    <property type="component" value="Unassembled WGS sequence"/>
</dbReference>
<dbReference type="Gene3D" id="3.10.520.10">
    <property type="entry name" value="ApbE-like domains"/>
    <property type="match status" value="1"/>
</dbReference>
<evidence type="ECO:0000313" key="13">
    <source>
        <dbReference type="Proteomes" id="UP000626370"/>
    </source>
</evidence>
<protein>
    <recommendedName>
        <fullName evidence="4">FAD:protein FMN transferase</fullName>
        <ecNumber evidence="3">2.7.1.180</ecNumber>
    </recommendedName>
    <alternativeName>
        <fullName evidence="10">Flavin transferase</fullName>
    </alternativeName>
</protein>
<evidence type="ECO:0000256" key="7">
    <source>
        <dbReference type="ARBA" id="ARBA00022723"/>
    </source>
</evidence>
<evidence type="ECO:0000256" key="1">
    <source>
        <dbReference type="ARBA" id="ARBA00001946"/>
    </source>
</evidence>
<dbReference type="PANTHER" id="PTHR30040">
    <property type="entry name" value="THIAMINE BIOSYNTHESIS LIPOPROTEIN APBE"/>
    <property type="match status" value="1"/>
</dbReference>
<evidence type="ECO:0000256" key="11">
    <source>
        <dbReference type="ARBA" id="ARBA00048540"/>
    </source>
</evidence>
<comment type="cofactor">
    <cofactor evidence="1">
        <name>Mg(2+)</name>
        <dbReference type="ChEBI" id="CHEBI:18420"/>
    </cofactor>
</comment>
<proteinExistence type="inferred from homology"/>
<dbReference type="EMBL" id="BNAH01000001">
    <property type="protein sequence ID" value="GHE77284.1"/>
    <property type="molecule type" value="Genomic_DNA"/>
</dbReference>
<evidence type="ECO:0000256" key="2">
    <source>
        <dbReference type="ARBA" id="ARBA00008282"/>
    </source>
</evidence>
<dbReference type="SUPFAM" id="SSF143631">
    <property type="entry name" value="ApbE-like"/>
    <property type="match status" value="1"/>
</dbReference>
<evidence type="ECO:0000256" key="5">
    <source>
        <dbReference type="ARBA" id="ARBA00022630"/>
    </source>
</evidence>
<dbReference type="InterPro" id="IPR003374">
    <property type="entry name" value="ApbE-like_sf"/>
</dbReference>
<comment type="catalytic activity">
    <reaction evidence="11">
        <text>L-threonyl-[protein] + FAD = FMN-L-threonyl-[protein] + AMP + H(+)</text>
        <dbReference type="Rhea" id="RHEA:36847"/>
        <dbReference type="Rhea" id="RHEA-COMP:11060"/>
        <dbReference type="Rhea" id="RHEA-COMP:11061"/>
        <dbReference type="ChEBI" id="CHEBI:15378"/>
        <dbReference type="ChEBI" id="CHEBI:30013"/>
        <dbReference type="ChEBI" id="CHEBI:57692"/>
        <dbReference type="ChEBI" id="CHEBI:74257"/>
        <dbReference type="ChEBI" id="CHEBI:456215"/>
        <dbReference type="EC" id="2.7.1.180"/>
    </reaction>
</comment>